<dbReference type="OrthoDB" id="10582019at2759"/>
<evidence type="ECO:0000256" key="2">
    <source>
        <dbReference type="SAM" id="Phobius"/>
    </source>
</evidence>
<dbReference type="KEGG" id="csl:COCSUDRAFT_58306"/>
<reference evidence="4 5" key="1">
    <citation type="journal article" date="2012" name="Genome Biol.">
        <title>The genome of the polar eukaryotic microalga coccomyxa subellipsoidea reveals traits of cold adaptation.</title>
        <authorList>
            <person name="Blanc G."/>
            <person name="Agarkova I."/>
            <person name="Grimwood J."/>
            <person name="Kuo A."/>
            <person name="Brueggeman A."/>
            <person name="Dunigan D."/>
            <person name="Gurnon J."/>
            <person name="Ladunga I."/>
            <person name="Lindquist E."/>
            <person name="Lucas S."/>
            <person name="Pangilinan J."/>
            <person name="Proschold T."/>
            <person name="Salamov A."/>
            <person name="Schmutz J."/>
            <person name="Weeks D."/>
            <person name="Yamada T."/>
            <person name="Claverie J.M."/>
            <person name="Grigoriev I."/>
            <person name="Van Etten J."/>
            <person name="Lomsadze A."/>
            <person name="Borodovsky M."/>
        </authorList>
    </citation>
    <scope>NUCLEOTIDE SEQUENCE [LARGE SCALE GENOMIC DNA]</scope>
    <source>
        <strain evidence="4 5">C-169</strain>
    </source>
</reference>
<sequence>MWPQLQDLPSTSESQPPLCRSYTSTAAIYCEFGHEDRLAFSSGRRQLRWWHNFNQMLEIVLGRYGAVSAERSEVGVCGVLGVSSADQETDPWRELKAMQLPGGGTMPARIGVHMGAAADGLVGSANTLQYRLAGPALSVARSLARAAPWDGVLASAEVVTRQLELKSLWRPAQPLTLSRGAVLDTYLLPIQAAPAYAQHPSAPQARTFGPSDWTACKQPCAAAAWRVHDGGGTALHGGLPPGYQTWVLSARATAASFAGRGSSAAPEPADDPGGNSRATGSRAAQPAGAEDAGPQHWPAQKPPKAVPAPGSAAGRPKPAAPEAAAAAADAAYRLLQDDAGSAEGEPDAADAASFEEETASSDGSDSGAASVSEDGSGSGALWDYSDAGPTAVITGAEAPMGLAAFPSPRPRRWVSVAPSAWQPTGPGAGLSLHSLPILDDSLLLGGVEQLPALSHRASSAQPPRSFPATPAASTSAPAQLSSRPAAAAPAQGKKVAAASSQPELRLRGGRAQSNELPKEIFLPQASCSRPAGSSAWRWRQCEEEPASCWRGVAAAVAARCSGRGGRLVSLDLPDGTEVLQDARLQFADAALERRFQAMWARHKRSHDRAVIFFFLAMFALRELRLLYFPGFAQVTGYTPGATNVLVTCFLFGLMALMHIDQQLFERQRTRLTLLMRIIRTLAVSWHHVRYYGVASSVAQGTCRPGFPFFSVLAKNALPWAAMSMCEGNLLSAHLIGDAIALAAAAAQAPWLCGDMCSGLGQFCCSSWVILQAVGGLLLPTATMYVLERRVRVAFLHSLYAPGGKAAPAKKEGFEHLPLGSNSLDVGPSR</sequence>
<evidence type="ECO:0000256" key="1">
    <source>
        <dbReference type="SAM" id="MobiDB-lite"/>
    </source>
</evidence>
<dbReference type="GO" id="GO:0009190">
    <property type="term" value="P:cyclic nucleotide biosynthetic process"/>
    <property type="evidence" value="ECO:0007669"/>
    <property type="project" value="InterPro"/>
</dbReference>
<keyword evidence="2" id="KW-0472">Membrane</keyword>
<feature type="domain" description="Guanylate cyclase" evidence="3">
    <location>
        <begin position="109"/>
        <end position="144"/>
    </location>
</feature>
<dbReference type="GO" id="GO:0035556">
    <property type="term" value="P:intracellular signal transduction"/>
    <property type="evidence" value="ECO:0007669"/>
    <property type="project" value="InterPro"/>
</dbReference>
<protein>
    <recommendedName>
        <fullName evidence="3">Guanylate cyclase domain-containing protein</fullName>
    </recommendedName>
</protein>
<evidence type="ECO:0000313" key="5">
    <source>
        <dbReference type="Proteomes" id="UP000007264"/>
    </source>
</evidence>
<dbReference type="RefSeq" id="XP_005644102.1">
    <property type="nucleotide sequence ID" value="XM_005644045.1"/>
</dbReference>
<dbReference type="EMBL" id="AGSI01000018">
    <property type="protein sequence ID" value="EIE19558.1"/>
    <property type="molecule type" value="Genomic_DNA"/>
</dbReference>
<comment type="caution">
    <text evidence="4">The sequence shown here is derived from an EMBL/GenBank/DDBJ whole genome shotgun (WGS) entry which is preliminary data.</text>
</comment>
<feature type="compositionally biased region" description="Low complexity" evidence="1">
    <location>
        <begin position="360"/>
        <end position="375"/>
    </location>
</feature>
<evidence type="ECO:0000259" key="3">
    <source>
        <dbReference type="PROSITE" id="PS50125"/>
    </source>
</evidence>
<dbReference type="InterPro" id="IPR001054">
    <property type="entry name" value="A/G_cyclase"/>
</dbReference>
<dbReference type="SUPFAM" id="SSF55073">
    <property type="entry name" value="Nucleotide cyclase"/>
    <property type="match status" value="1"/>
</dbReference>
<keyword evidence="2" id="KW-1133">Transmembrane helix</keyword>
<keyword evidence="2" id="KW-0812">Transmembrane</keyword>
<dbReference type="InterPro" id="IPR029787">
    <property type="entry name" value="Nucleotide_cyclase"/>
</dbReference>
<gene>
    <name evidence="4" type="ORF">COCSUDRAFT_58306</name>
</gene>
<dbReference type="PROSITE" id="PS50125">
    <property type="entry name" value="GUANYLATE_CYCLASE_2"/>
    <property type="match status" value="1"/>
</dbReference>
<feature type="transmembrane region" description="Helical" evidence="2">
    <location>
        <begin position="767"/>
        <end position="786"/>
    </location>
</feature>
<feature type="compositionally biased region" description="Low complexity" evidence="1">
    <location>
        <begin position="307"/>
        <end position="325"/>
    </location>
</feature>
<proteinExistence type="predicted"/>
<name>I0YMD9_COCSC</name>
<feature type="region of interest" description="Disordered" evidence="1">
    <location>
        <begin position="259"/>
        <end position="325"/>
    </location>
</feature>
<feature type="compositionally biased region" description="Low complexity" evidence="1">
    <location>
        <begin position="462"/>
        <end position="499"/>
    </location>
</feature>
<dbReference type="Gene3D" id="3.30.70.1230">
    <property type="entry name" value="Nucleotide cyclase"/>
    <property type="match status" value="1"/>
</dbReference>
<feature type="region of interest" description="Disordered" evidence="1">
    <location>
        <begin position="454"/>
        <end position="510"/>
    </location>
</feature>
<dbReference type="AlphaFoldDB" id="I0YMD9"/>
<accession>I0YMD9</accession>
<keyword evidence="5" id="KW-1185">Reference proteome</keyword>
<feature type="compositionally biased region" description="Acidic residues" evidence="1">
    <location>
        <begin position="344"/>
        <end position="359"/>
    </location>
</feature>
<evidence type="ECO:0000313" key="4">
    <source>
        <dbReference type="EMBL" id="EIE19558.1"/>
    </source>
</evidence>
<dbReference type="GeneID" id="17037530"/>
<organism evidence="4 5">
    <name type="scientific">Coccomyxa subellipsoidea (strain C-169)</name>
    <name type="common">Green microalga</name>
    <dbReference type="NCBI Taxonomy" id="574566"/>
    <lineage>
        <taxon>Eukaryota</taxon>
        <taxon>Viridiplantae</taxon>
        <taxon>Chlorophyta</taxon>
        <taxon>core chlorophytes</taxon>
        <taxon>Trebouxiophyceae</taxon>
        <taxon>Trebouxiophyceae incertae sedis</taxon>
        <taxon>Coccomyxaceae</taxon>
        <taxon>Coccomyxa</taxon>
        <taxon>Coccomyxa subellipsoidea</taxon>
    </lineage>
</organism>
<dbReference type="Proteomes" id="UP000007264">
    <property type="component" value="Unassembled WGS sequence"/>
</dbReference>
<feature type="region of interest" description="Disordered" evidence="1">
    <location>
        <begin position="339"/>
        <end position="383"/>
    </location>
</feature>
<feature type="transmembrane region" description="Helical" evidence="2">
    <location>
        <begin position="640"/>
        <end position="659"/>
    </location>
</feature>